<sequence>MTNEGWALWAVFRRGQAGQVPGDSSAAHLGDVLEELAGKGITTRGVYDVSGLRADADVMFWLHGEDPAALQAAIRRVRRTALLAPLAFTWSALGVHRDAEFNRSHVPGFLRGERARDWLAVYPFVRGYDWYVLPEDDRKRMLAEHGRKGAAYTSVVANTVAAFALGDYEWILPMESDSLTDLVDMMRDLRATEARLHVNEETPFFTGRRITLDEVPEVLW</sequence>
<gene>
    <name evidence="9" type="primary">chdC</name>
    <name evidence="10" type="ORF">GCM10025783_19490</name>
</gene>
<evidence type="ECO:0000256" key="1">
    <source>
        <dbReference type="ARBA" id="ARBA00014413"/>
    </source>
</evidence>
<comment type="caution">
    <text evidence="10">The sequence shown here is derived from an EMBL/GenBank/DDBJ whole genome shotgun (WGS) entry which is preliminary data.</text>
</comment>
<comment type="catalytic activity">
    <reaction evidence="9">
        <text>harderoheme III + H2O2 + H(+) = heme b + CO2 + 2 H2O</text>
        <dbReference type="Rhea" id="RHEA:57944"/>
        <dbReference type="ChEBI" id="CHEBI:15377"/>
        <dbReference type="ChEBI" id="CHEBI:15378"/>
        <dbReference type="ChEBI" id="CHEBI:16240"/>
        <dbReference type="ChEBI" id="CHEBI:16526"/>
        <dbReference type="ChEBI" id="CHEBI:60344"/>
        <dbReference type="ChEBI" id="CHEBI:142463"/>
    </reaction>
</comment>
<dbReference type="NCBIfam" id="NF042928">
    <property type="entry name" value="HemQ_actino"/>
    <property type="match status" value="1"/>
</dbReference>
<dbReference type="SUPFAM" id="SSF54909">
    <property type="entry name" value="Dimeric alpha+beta barrel"/>
    <property type="match status" value="1"/>
</dbReference>
<keyword evidence="9" id="KW-0560">Oxidoreductase</keyword>
<evidence type="ECO:0000256" key="7">
    <source>
        <dbReference type="ARBA" id="ARBA00049896"/>
    </source>
</evidence>
<comment type="catalytic activity">
    <reaction evidence="7">
        <text>Fe-coproporphyrin III + 2 H2O2 + 2 H(+) = heme b + 2 CO2 + 4 H2O</text>
        <dbReference type="Rhea" id="RHEA:56516"/>
        <dbReference type="ChEBI" id="CHEBI:15377"/>
        <dbReference type="ChEBI" id="CHEBI:15378"/>
        <dbReference type="ChEBI" id="CHEBI:16240"/>
        <dbReference type="ChEBI" id="CHEBI:16526"/>
        <dbReference type="ChEBI" id="CHEBI:60344"/>
        <dbReference type="ChEBI" id="CHEBI:68438"/>
        <dbReference type="EC" id="1.3.98.5"/>
    </reaction>
    <physiologicalReaction direction="left-to-right" evidence="7">
        <dbReference type="Rhea" id="RHEA:56517"/>
    </physiologicalReaction>
</comment>
<dbReference type="Pfam" id="PF06778">
    <property type="entry name" value="Chlor_dismutase"/>
    <property type="match status" value="1"/>
</dbReference>
<feature type="active site" evidence="9">
    <location>
        <position position="122"/>
    </location>
</feature>
<comment type="catalytic activity">
    <reaction evidence="9">
        <text>Fe-coproporphyrin III + H2O2 + H(+) = harderoheme III + CO2 + 2 H2O</text>
        <dbReference type="Rhea" id="RHEA:57940"/>
        <dbReference type="ChEBI" id="CHEBI:15377"/>
        <dbReference type="ChEBI" id="CHEBI:15378"/>
        <dbReference type="ChEBI" id="CHEBI:16240"/>
        <dbReference type="ChEBI" id="CHEBI:16526"/>
        <dbReference type="ChEBI" id="CHEBI:68438"/>
        <dbReference type="ChEBI" id="CHEBI:142463"/>
    </reaction>
</comment>
<keyword evidence="9" id="KW-0350">Heme biosynthesis</keyword>
<dbReference type="Proteomes" id="UP001500121">
    <property type="component" value="Unassembled WGS sequence"/>
</dbReference>
<dbReference type="HAMAP" id="MF_02244">
    <property type="entry name" value="Coproheme_decarbox_2"/>
    <property type="match status" value="1"/>
</dbReference>
<evidence type="ECO:0000256" key="4">
    <source>
        <dbReference type="ARBA" id="ARBA00023004"/>
    </source>
</evidence>
<dbReference type="EMBL" id="BAABLP010000004">
    <property type="protein sequence ID" value="GAA4747477.1"/>
    <property type="molecule type" value="Genomic_DNA"/>
</dbReference>
<evidence type="ECO:0000256" key="5">
    <source>
        <dbReference type="ARBA" id="ARBA00029882"/>
    </source>
</evidence>
<keyword evidence="11" id="KW-1185">Reference proteome</keyword>
<comment type="similarity">
    <text evidence="9">Belongs to the ChdC family. Type 2 subfamily.</text>
</comment>
<accession>A0ABP8Z5X6</accession>
<evidence type="ECO:0000256" key="8">
    <source>
        <dbReference type="ARBA" id="ARBA00050019"/>
    </source>
</evidence>
<keyword evidence="3 9" id="KW-0479">Metal-binding</keyword>
<comment type="pathway">
    <text evidence="9">Porphyrin-containing compound metabolism; protoheme biosynthesis.</text>
</comment>
<dbReference type="RefSeq" id="WP_345481474.1">
    <property type="nucleotide sequence ID" value="NZ_BAABLP010000004.1"/>
</dbReference>
<dbReference type="PANTHER" id="PTHR36843">
    <property type="entry name" value="HEME-DEPENDENT PEROXIDASE YWFI-RELATED"/>
    <property type="match status" value="1"/>
</dbReference>
<evidence type="ECO:0000313" key="11">
    <source>
        <dbReference type="Proteomes" id="UP001500121"/>
    </source>
</evidence>
<dbReference type="InterPro" id="IPR010644">
    <property type="entry name" value="ChdC/CLD"/>
</dbReference>
<evidence type="ECO:0000256" key="3">
    <source>
        <dbReference type="ARBA" id="ARBA00022723"/>
    </source>
</evidence>
<dbReference type="EC" id="1.3.98.5" evidence="8 9"/>
<keyword evidence="4 9" id="KW-0408">Iron</keyword>
<evidence type="ECO:0000256" key="6">
    <source>
        <dbReference type="ARBA" id="ARBA00030236"/>
    </source>
</evidence>
<evidence type="ECO:0000256" key="2">
    <source>
        <dbReference type="ARBA" id="ARBA00022617"/>
    </source>
</evidence>
<comment type="function">
    <text evidence="9">Involved in coproporphyrin-dependent heme b biosynthesis. Catalyzes the decarboxylation of Fe-coproporphyrin III (coproheme) to heme b (protoheme IX), the last step of the pathway. The reaction occurs in a stepwise manner with a three-propionate intermediate.</text>
</comment>
<dbReference type="PANTHER" id="PTHR36843:SF1">
    <property type="entry name" value="COPROHEME DECARBOXYLASE"/>
    <property type="match status" value="1"/>
</dbReference>
<keyword evidence="2 9" id="KW-0349">Heme</keyword>
<proteinExistence type="inferred from homology"/>
<evidence type="ECO:0000256" key="9">
    <source>
        <dbReference type="HAMAP-Rule" id="MF_02244"/>
    </source>
</evidence>
<protein>
    <recommendedName>
        <fullName evidence="1 9">Coproheme decarboxylase</fullName>
        <ecNumber evidence="8 9">1.3.98.5</ecNumber>
    </recommendedName>
    <alternativeName>
        <fullName evidence="5 9">Coproheme III oxidative decarboxylase</fullName>
    </alternativeName>
    <alternativeName>
        <fullName evidence="6 9">Hydrogen peroxide-dependent heme synthase</fullName>
    </alternativeName>
</protein>
<dbReference type="InterPro" id="IPR011008">
    <property type="entry name" value="Dimeric_a/b-barrel"/>
</dbReference>
<comment type="cofactor">
    <cofactor evidence="9">
        <name>Fe-coproporphyrin III</name>
        <dbReference type="ChEBI" id="CHEBI:68438"/>
    </cofactor>
    <text evidence="9">Fe-coproporphyrin III acts as both substrate and redox cofactor.</text>
</comment>
<dbReference type="Gene3D" id="3.30.70.1030">
    <property type="entry name" value="Apc35880, domain 1"/>
    <property type="match status" value="2"/>
</dbReference>
<name>A0ABP8Z5X6_9MICO</name>
<feature type="binding site" description="axial binding residue" evidence="9">
    <location>
        <position position="145"/>
    </location>
    <ligand>
        <name>Fe-coproporphyrin III</name>
        <dbReference type="ChEBI" id="CHEBI:68438"/>
    </ligand>
    <ligandPart>
        <name>Fe</name>
        <dbReference type="ChEBI" id="CHEBI:18248"/>
    </ligandPart>
</feature>
<reference evidence="11" key="1">
    <citation type="journal article" date="2019" name="Int. J. Syst. Evol. Microbiol.">
        <title>The Global Catalogue of Microorganisms (GCM) 10K type strain sequencing project: providing services to taxonomists for standard genome sequencing and annotation.</title>
        <authorList>
            <consortium name="The Broad Institute Genomics Platform"/>
            <consortium name="The Broad Institute Genome Sequencing Center for Infectious Disease"/>
            <person name="Wu L."/>
            <person name="Ma J."/>
        </authorList>
    </citation>
    <scope>NUCLEOTIDE SEQUENCE [LARGE SCALE GENOMIC DNA]</scope>
    <source>
        <strain evidence="11">JCM 19015</strain>
    </source>
</reference>
<organism evidence="10 11">
    <name type="scientific">Amnibacterium soli</name>
    <dbReference type="NCBI Taxonomy" id="1282736"/>
    <lineage>
        <taxon>Bacteria</taxon>
        <taxon>Bacillati</taxon>
        <taxon>Actinomycetota</taxon>
        <taxon>Actinomycetes</taxon>
        <taxon>Micrococcales</taxon>
        <taxon>Microbacteriaceae</taxon>
        <taxon>Amnibacterium</taxon>
    </lineage>
</organism>
<evidence type="ECO:0000313" key="10">
    <source>
        <dbReference type="EMBL" id="GAA4747477.1"/>
    </source>
</evidence>